<feature type="chain" id="PRO_5042289098" description="A-kinase anchor protein 7-like phosphoesterase domain-containing protein" evidence="2">
    <location>
        <begin position="23"/>
        <end position="363"/>
    </location>
</feature>
<dbReference type="AlphaFoldDB" id="A0AAE0YRR5"/>
<feature type="signal peptide" evidence="2">
    <location>
        <begin position="1"/>
        <end position="22"/>
    </location>
</feature>
<dbReference type="InterPro" id="IPR052641">
    <property type="entry name" value="AKAP7_isoform_gamma"/>
</dbReference>
<dbReference type="InterPro" id="IPR019510">
    <property type="entry name" value="AKAP7-like_phosphoesterase"/>
</dbReference>
<proteinExistence type="predicted"/>
<evidence type="ECO:0000313" key="5">
    <source>
        <dbReference type="Proteomes" id="UP001283361"/>
    </source>
</evidence>
<evidence type="ECO:0000256" key="1">
    <source>
        <dbReference type="SAM" id="MobiDB-lite"/>
    </source>
</evidence>
<gene>
    <name evidence="4" type="ORF">RRG08_013376</name>
</gene>
<feature type="domain" description="A-kinase anchor protein 7-like phosphoesterase" evidence="3">
    <location>
        <begin position="156"/>
        <end position="355"/>
    </location>
</feature>
<feature type="region of interest" description="Disordered" evidence="1">
    <location>
        <begin position="101"/>
        <end position="152"/>
    </location>
</feature>
<dbReference type="GO" id="GO:0034237">
    <property type="term" value="F:protein kinase A regulatory subunit binding"/>
    <property type="evidence" value="ECO:0007669"/>
    <property type="project" value="TreeGrafter"/>
</dbReference>
<dbReference type="EMBL" id="JAWDGP010005581">
    <property type="protein sequence ID" value="KAK3755924.1"/>
    <property type="molecule type" value="Genomic_DNA"/>
</dbReference>
<name>A0AAE0YRR5_9GAST</name>
<dbReference type="SUPFAM" id="SSF55144">
    <property type="entry name" value="LigT-like"/>
    <property type="match status" value="1"/>
</dbReference>
<protein>
    <recommendedName>
        <fullName evidence="3">A-kinase anchor protein 7-like phosphoesterase domain-containing protein</fullName>
    </recommendedName>
</protein>
<evidence type="ECO:0000259" key="3">
    <source>
        <dbReference type="Pfam" id="PF10469"/>
    </source>
</evidence>
<feature type="compositionally biased region" description="Basic and acidic residues" evidence="1">
    <location>
        <begin position="101"/>
        <end position="124"/>
    </location>
</feature>
<dbReference type="PANTHER" id="PTHR15934">
    <property type="entry name" value="RNA 2',3'-CYCLIC PHOSPHODIESTERASE"/>
    <property type="match status" value="1"/>
</dbReference>
<dbReference type="GO" id="GO:0005829">
    <property type="term" value="C:cytosol"/>
    <property type="evidence" value="ECO:0007669"/>
    <property type="project" value="TreeGrafter"/>
</dbReference>
<evidence type="ECO:0000313" key="4">
    <source>
        <dbReference type="EMBL" id="KAK3755924.1"/>
    </source>
</evidence>
<accession>A0AAE0YRR5</accession>
<keyword evidence="2" id="KW-0732">Signal</keyword>
<dbReference type="Proteomes" id="UP001283361">
    <property type="component" value="Unassembled WGS sequence"/>
</dbReference>
<dbReference type="InterPro" id="IPR009097">
    <property type="entry name" value="Cyclic_Pdiesterase"/>
</dbReference>
<organism evidence="4 5">
    <name type="scientific">Elysia crispata</name>
    <name type="common">lettuce slug</name>
    <dbReference type="NCBI Taxonomy" id="231223"/>
    <lineage>
        <taxon>Eukaryota</taxon>
        <taxon>Metazoa</taxon>
        <taxon>Spiralia</taxon>
        <taxon>Lophotrochozoa</taxon>
        <taxon>Mollusca</taxon>
        <taxon>Gastropoda</taxon>
        <taxon>Heterobranchia</taxon>
        <taxon>Euthyneura</taxon>
        <taxon>Panpulmonata</taxon>
        <taxon>Sacoglossa</taxon>
        <taxon>Placobranchoidea</taxon>
        <taxon>Plakobranchidae</taxon>
        <taxon>Elysia</taxon>
    </lineage>
</organism>
<dbReference type="Gene3D" id="3.90.1140.10">
    <property type="entry name" value="Cyclic phosphodiesterase"/>
    <property type="match status" value="1"/>
</dbReference>
<dbReference type="PANTHER" id="PTHR15934:SF2">
    <property type="entry name" value="A-KINASE ANCHOR PROTEIN 7-LIKE PHOSPHOESTERASE DOMAIN-CONTAINING PROTEIN"/>
    <property type="match status" value="1"/>
</dbReference>
<evidence type="ECO:0000256" key="2">
    <source>
        <dbReference type="SAM" id="SignalP"/>
    </source>
</evidence>
<sequence>MKFVRICFLLSILGRFLSTSKASMRPTSTVNLFSPVTKYKLPLTLQSKIKTQVSENPNSFVKQILNGGNPLSATYPAHPRFAYLKMAQPSTNELGCTEELKPKEEGEETSCSHEAECSSEDKGIKTGSAKKSQGKRRRNEVSESSDEPFTPKRKVPNYFVAVQITDPQIHNAAKEIQEKILEASDVDISSTRIDPATFHITLMVMHLENEESVRRAEETLEKLGPILASKLRDMEMVVEFKGLSVFGGGRVVFTPPLPSPGLESLKSIAEETVLQMKENGVHSTDNDKKVFQPHLTLFKFKDDKHLFKKGIRKIKESLYAPFKEKQFGFQKIASIQLCQMGDKREDGYYAVNKEVTWQSEEPS</sequence>
<dbReference type="GO" id="GO:0010738">
    <property type="term" value="P:regulation of protein kinase A signaling"/>
    <property type="evidence" value="ECO:0007669"/>
    <property type="project" value="TreeGrafter"/>
</dbReference>
<keyword evidence="5" id="KW-1185">Reference proteome</keyword>
<reference evidence="4" key="1">
    <citation type="journal article" date="2023" name="G3 (Bethesda)">
        <title>A reference genome for the long-term kleptoplast-retaining sea slug Elysia crispata morphotype clarki.</title>
        <authorList>
            <person name="Eastman K.E."/>
            <person name="Pendleton A.L."/>
            <person name="Shaikh M.A."/>
            <person name="Suttiyut T."/>
            <person name="Ogas R."/>
            <person name="Tomko P."/>
            <person name="Gavelis G."/>
            <person name="Widhalm J.R."/>
            <person name="Wisecaver J.H."/>
        </authorList>
    </citation>
    <scope>NUCLEOTIDE SEQUENCE</scope>
    <source>
        <strain evidence="4">ECLA1</strain>
    </source>
</reference>
<dbReference type="Pfam" id="PF10469">
    <property type="entry name" value="AKAP7_NLS"/>
    <property type="match status" value="1"/>
</dbReference>
<comment type="caution">
    <text evidence="4">The sequence shown here is derived from an EMBL/GenBank/DDBJ whole genome shotgun (WGS) entry which is preliminary data.</text>
</comment>